<comment type="caution">
    <text evidence="4">The sequence shown here is derived from an EMBL/GenBank/DDBJ whole genome shotgun (WGS) entry which is preliminary data.</text>
</comment>
<dbReference type="InterPro" id="IPR050300">
    <property type="entry name" value="GDXG_lipolytic_enzyme"/>
</dbReference>
<accession>A0AAP6EFE8</accession>
<organism evidence="4 7">
    <name type="scientific">Streptomyces acidiscabies</name>
    <dbReference type="NCBI Taxonomy" id="42234"/>
    <lineage>
        <taxon>Bacteria</taxon>
        <taxon>Bacillati</taxon>
        <taxon>Actinomycetota</taxon>
        <taxon>Actinomycetes</taxon>
        <taxon>Kitasatosporales</taxon>
        <taxon>Streptomycetaceae</taxon>
        <taxon>Streptomyces</taxon>
    </lineage>
</organism>
<dbReference type="InterPro" id="IPR013094">
    <property type="entry name" value="AB_hydrolase_3"/>
</dbReference>
<evidence type="ECO:0000256" key="2">
    <source>
        <dbReference type="ARBA" id="ARBA00022801"/>
    </source>
</evidence>
<evidence type="ECO:0000313" key="5">
    <source>
        <dbReference type="EMBL" id="MDX3019522.1"/>
    </source>
</evidence>
<dbReference type="Gene3D" id="3.40.50.1820">
    <property type="entry name" value="alpha/beta hydrolase"/>
    <property type="match status" value="1"/>
</dbReference>
<dbReference type="InterPro" id="IPR029058">
    <property type="entry name" value="AB_hydrolase_fold"/>
</dbReference>
<keyword evidence="6" id="KW-1185">Reference proteome</keyword>
<dbReference type="PANTHER" id="PTHR48081:SF30">
    <property type="entry name" value="ACETYL-HYDROLASE LIPR-RELATED"/>
    <property type="match status" value="1"/>
</dbReference>
<evidence type="ECO:0000313" key="4">
    <source>
        <dbReference type="EMBL" id="MDX2960171.1"/>
    </source>
</evidence>
<dbReference type="PANTHER" id="PTHR48081">
    <property type="entry name" value="AB HYDROLASE SUPERFAMILY PROTEIN C4A8.06C"/>
    <property type="match status" value="1"/>
</dbReference>
<sequence>MPSKTHEWLSGLVTAGRAATRPTLAQERENAVRFAATIPVPDGVVEDAFPGLTGALLFSPPEPREDLVILHIHGGGFRTGTAAQARAAAGLLALRLNTRTVVPEYRLAPEHPFPAGLDDCEHAYEAVRATYPAARIVVVGESAGAGLAASLSLRRRDAGDGAPMAGVLWSGVFDLRVENLASGSWAANAATDAMITPWLGPQMAADYLAGHSPEDPQACPALADLTGLPPLMILASGSELLRDDSIALAARAAVCGVETVLELWPHMHHAWPVFGSLLPEAIEALDRTAEFIRRVDAGRCVDGSALTDDPAILALMETSQEQAEV</sequence>
<dbReference type="Pfam" id="PF07859">
    <property type="entry name" value="Abhydrolase_3"/>
    <property type="match status" value="1"/>
</dbReference>
<evidence type="ECO:0000313" key="6">
    <source>
        <dbReference type="Proteomes" id="UP001272987"/>
    </source>
</evidence>
<dbReference type="AlphaFoldDB" id="A0AAP6EFE8"/>
<dbReference type="RefSeq" id="WP_010353109.1">
    <property type="nucleotide sequence ID" value="NZ_BCMK01000083.1"/>
</dbReference>
<protein>
    <submittedName>
        <fullName evidence="4">Alpha/beta hydrolase fold domain-containing protein</fullName>
    </submittedName>
</protein>
<proteinExistence type="inferred from homology"/>
<comment type="similarity">
    <text evidence="1">Belongs to the 'GDXG' lipolytic enzyme family.</text>
</comment>
<dbReference type="GO" id="GO:0004806">
    <property type="term" value="F:triacylglycerol lipase activity"/>
    <property type="evidence" value="ECO:0007669"/>
    <property type="project" value="TreeGrafter"/>
</dbReference>
<dbReference type="Proteomes" id="UP001272987">
    <property type="component" value="Unassembled WGS sequence"/>
</dbReference>
<dbReference type="EMBL" id="JARAWP010000009">
    <property type="protein sequence ID" value="MDX3019522.1"/>
    <property type="molecule type" value="Genomic_DNA"/>
</dbReference>
<feature type="domain" description="Alpha/beta hydrolase fold-3" evidence="3">
    <location>
        <begin position="69"/>
        <end position="271"/>
    </location>
</feature>
<evidence type="ECO:0000256" key="1">
    <source>
        <dbReference type="ARBA" id="ARBA00010515"/>
    </source>
</evidence>
<dbReference type="Proteomes" id="UP001282288">
    <property type="component" value="Unassembled WGS sequence"/>
</dbReference>
<dbReference type="EMBL" id="JARAWC010000006">
    <property type="protein sequence ID" value="MDX2960171.1"/>
    <property type="molecule type" value="Genomic_DNA"/>
</dbReference>
<gene>
    <name evidence="4" type="ORF">PV399_10665</name>
    <name evidence="5" type="ORF">PV666_16715</name>
</gene>
<evidence type="ECO:0000259" key="3">
    <source>
        <dbReference type="Pfam" id="PF07859"/>
    </source>
</evidence>
<keyword evidence="2 4" id="KW-0378">Hydrolase</keyword>
<evidence type="ECO:0000313" key="7">
    <source>
        <dbReference type="Proteomes" id="UP001282288"/>
    </source>
</evidence>
<name>A0AAP6EFE8_9ACTN</name>
<dbReference type="GeneID" id="24307404"/>
<dbReference type="SUPFAM" id="SSF53474">
    <property type="entry name" value="alpha/beta-Hydrolases"/>
    <property type="match status" value="1"/>
</dbReference>
<reference evidence="4 6" key="1">
    <citation type="journal article" date="2023" name="Microb. Genom.">
        <title>Mesoterricola silvestris gen. nov., sp. nov., Mesoterricola sediminis sp. nov., Geothrix oryzae sp. nov., Geothrix edaphica sp. nov., Geothrix rubra sp. nov., and Geothrix limicola sp. nov., six novel members of Acidobacteriota isolated from soils.</title>
        <authorList>
            <person name="Weisberg A.J."/>
            <person name="Pearce E."/>
            <person name="Kramer C.G."/>
            <person name="Chang J.H."/>
            <person name="Clarke C.R."/>
        </authorList>
    </citation>
    <scope>NUCLEOTIDE SEQUENCE</scope>
    <source>
        <strain evidence="5 6">NB05-1H</strain>
        <strain evidence="4">NRRL_B-16521</strain>
    </source>
</reference>